<name>A0ABD7L6M2_9BURK</name>
<dbReference type="Proteomes" id="UP000196218">
    <property type="component" value="Unassembled WGS sequence"/>
</dbReference>
<evidence type="ECO:0000313" key="1">
    <source>
        <dbReference type="EMBL" id="SAJ96702.1"/>
    </source>
</evidence>
<dbReference type="EMBL" id="FKJW01000004">
    <property type="protein sequence ID" value="SAJ96702.1"/>
    <property type="molecule type" value="Genomic_DNA"/>
</dbReference>
<proteinExistence type="predicted"/>
<gene>
    <name evidence="1" type="ORF">UA18_03480</name>
</gene>
<protein>
    <submittedName>
        <fullName evidence="1">Uncharacterized protein</fullName>
    </submittedName>
</protein>
<sequence>MPGKLTDEQSAILIASAHRLDELSSVYLAEELRSVLRALLAPTQQPSGEATDIQWWLAELDQYGNPKLFRRCTPRTRWRGQGRCI</sequence>
<accession>A0ABD7L6M2</accession>
<reference evidence="1 2" key="1">
    <citation type="submission" date="2016-04" db="EMBL/GenBank/DDBJ databases">
        <authorList>
            <person name="Peeters C."/>
        </authorList>
    </citation>
    <scope>NUCLEOTIDE SEQUENCE [LARGE SCALE GENOMIC DNA]</scope>
    <source>
        <strain evidence="1">LMG 29311</strain>
    </source>
</reference>
<comment type="caution">
    <text evidence="1">The sequence shown here is derived from an EMBL/GenBank/DDBJ whole genome shotgun (WGS) entry which is preliminary data.</text>
</comment>
<organism evidence="1 2">
    <name type="scientific">Burkholderia multivorans</name>
    <dbReference type="NCBI Taxonomy" id="87883"/>
    <lineage>
        <taxon>Bacteria</taxon>
        <taxon>Pseudomonadati</taxon>
        <taxon>Pseudomonadota</taxon>
        <taxon>Betaproteobacteria</taxon>
        <taxon>Burkholderiales</taxon>
        <taxon>Burkholderiaceae</taxon>
        <taxon>Burkholderia</taxon>
        <taxon>Burkholderia cepacia complex</taxon>
    </lineage>
</organism>
<dbReference type="AlphaFoldDB" id="A0ABD7L6M2"/>
<evidence type="ECO:0000313" key="2">
    <source>
        <dbReference type="Proteomes" id="UP000196218"/>
    </source>
</evidence>